<evidence type="ECO:0000313" key="8">
    <source>
        <dbReference type="Proteomes" id="UP000243081"/>
    </source>
</evidence>
<feature type="region of interest" description="Disordered" evidence="6">
    <location>
        <begin position="1"/>
        <end position="23"/>
    </location>
</feature>
<dbReference type="Proteomes" id="UP000243081">
    <property type="component" value="Unassembled WGS sequence"/>
</dbReference>
<evidence type="ECO:0000256" key="5">
    <source>
        <dbReference type="RuleBase" id="RU362022"/>
    </source>
</evidence>
<dbReference type="OrthoDB" id="4862879at2759"/>
<keyword evidence="3" id="KW-1133">Transmembrane helix</keyword>
<keyword evidence="2" id="KW-0812">Transmembrane</keyword>
<organism evidence="7 8">
    <name type="scientific">Cordyceps confragosa</name>
    <name type="common">Lecanicillium lecanii</name>
    <dbReference type="NCBI Taxonomy" id="2714763"/>
    <lineage>
        <taxon>Eukaryota</taxon>
        <taxon>Fungi</taxon>
        <taxon>Dikarya</taxon>
        <taxon>Ascomycota</taxon>
        <taxon>Pezizomycotina</taxon>
        <taxon>Sordariomycetes</taxon>
        <taxon>Hypocreomycetidae</taxon>
        <taxon>Hypocreales</taxon>
        <taxon>Cordycipitaceae</taxon>
        <taxon>Akanthomyces</taxon>
    </lineage>
</organism>
<feature type="compositionally biased region" description="Basic and acidic residues" evidence="6">
    <location>
        <begin position="1"/>
        <end position="15"/>
    </location>
</feature>
<evidence type="ECO:0000256" key="4">
    <source>
        <dbReference type="ARBA" id="ARBA00023136"/>
    </source>
</evidence>
<protein>
    <recommendedName>
        <fullName evidence="5">Protein-S-isoprenylcysteine O-methyltransferase</fullName>
        <ecNumber evidence="5">2.1.1.100</ecNumber>
    </recommendedName>
</protein>
<dbReference type="AlphaFoldDB" id="A0A179I6R2"/>
<dbReference type="Pfam" id="PF04140">
    <property type="entry name" value="ICMT"/>
    <property type="match status" value="1"/>
</dbReference>
<keyword evidence="8" id="KW-1185">Reference proteome</keyword>
<sequence length="125" mass="13538">MEPDHRRLVPGDSRRRAPSAGPSGLVTDGIYKYVQHPSYTGILLVAAAGAATSFRPDGAAACLVPAEYGPLVDAWLPTACAGLALLTALQIYTRVSQEEAMLKELFGKEWIKWNKRTARFIPGLL</sequence>
<keyword evidence="4" id="KW-0472">Membrane</keyword>
<dbReference type="InterPro" id="IPR007269">
    <property type="entry name" value="ICMT_MeTrfase"/>
</dbReference>
<evidence type="ECO:0000256" key="1">
    <source>
        <dbReference type="ARBA" id="ARBA00004141"/>
    </source>
</evidence>
<reference evidence="7 8" key="1">
    <citation type="submission" date="2016-03" db="EMBL/GenBank/DDBJ databases">
        <title>Fine-scale spatial genetic structure of a fungal parasite of coffee scale insects.</title>
        <authorList>
            <person name="Jackson D."/>
            <person name="Zemenick K.A."/>
            <person name="Malloure B."/>
            <person name="Quandt C.A."/>
            <person name="James T.Y."/>
        </authorList>
    </citation>
    <scope>NUCLEOTIDE SEQUENCE [LARGE SCALE GENOMIC DNA]</scope>
    <source>
        <strain evidence="7 8">UM487</strain>
    </source>
</reference>
<accession>A0A179I6R2</accession>
<keyword evidence="5" id="KW-0949">S-adenosyl-L-methionine</keyword>
<dbReference type="EMBL" id="LUKN01003141">
    <property type="protein sequence ID" value="OAQ97942.1"/>
    <property type="molecule type" value="Genomic_DNA"/>
</dbReference>
<keyword evidence="5" id="KW-0808">Transferase</keyword>
<comment type="subcellular location">
    <subcellularLocation>
        <location evidence="5">Endoplasmic reticulum membrane</location>
        <topology evidence="5">Multi-pass membrane protein</topology>
    </subcellularLocation>
    <subcellularLocation>
        <location evidence="1">Membrane</location>
        <topology evidence="1">Multi-pass membrane protein</topology>
    </subcellularLocation>
</comment>
<name>A0A179I6R2_CORDF</name>
<comment type="similarity">
    <text evidence="5">Belongs to the class VI-like SAM-binding methyltransferase superfamily. Isoprenylcysteine carboxyl methyltransferase family.</text>
</comment>
<dbReference type="Gene3D" id="1.20.120.1630">
    <property type="match status" value="1"/>
</dbReference>
<dbReference type="EC" id="2.1.1.100" evidence="5"/>
<evidence type="ECO:0000256" key="2">
    <source>
        <dbReference type="ARBA" id="ARBA00022692"/>
    </source>
</evidence>
<comment type="caution">
    <text evidence="7">The sequence shown here is derived from an EMBL/GenBank/DDBJ whole genome shotgun (WGS) entry which is preliminary data.</text>
</comment>
<keyword evidence="5" id="KW-0489">Methyltransferase</keyword>
<dbReference type="GO" id="GO:0032259">
    <property type="term" value="P:methylation"/>
    <property type="evidence" value="ECO:0007669"/>
    <property type="project" value="UniProtKB-KW"/>
</dbReference>
<gene>
    <name evidence="7" type="ORF">LLEC1_03000</name>
</gene>
<dbReference type="PANTHER" id="PTHR12714">
    <property type="entry name" value="PROTEIN-S ISOPRENYLCYSTEINE O-METHYLTRANSFERASE"/>
    <property type="match status" value="1"/>
</dbReference>
<dbReference type="PANTHER" id="PTHR12714:SF9">
    <property type="entry name" value="PROTEIN-S-ISOPRENYLCYSTEINE O-METHYLTRANSFERASE"/>
    <property type="match status" value="1"/>
</dbReference>
<dbReference type="GO" id="GO:0004671">
    <property type="term" value="F:protein C-terminal S-isoprenylcysteine carboxyl O-methyltransferase activity"/>
    <property type="evidence" value="ECO:0007669"/>
    <property type="project" value="UniProtKB-EC"/>
</dbReference>
<evidence type="ECO:0000256" key="3">
    <source>
        <dbReference type="ARBA" id="ARBA00022989"/>
    </source>
</evidence>
<evidence type="ECO:0000256" key="6">
    <source>
        <dbReference type="SAM" id="MobiDB-lite"/>
    </source>
</evidence>
<keyword evidence="5" id="KW-0256">Endoplasmic reticulum</keyword>
<comment type="catalytic activity">
    <reaction evidence="5">
        <text>[protein]-C-terminal S-[(2E,6E)-farnesyl]-L-cysteine + S-adenosyl-L-methionine = [protein]-C-terminal S-[(2E,6E)-farnesyl]-L-cysteine methyl ester + S-adenosyl-L-homocysteine</text>
        <dbReference type="Rhea" id="RHEA:21672"/>
        <dbReference type="Rhea" id="RHEA-COMP:12125"/>
        <dbReference type="Rhea" id="RHEA-COMP:12126"/>
        <dbReference type="ChEBI" id="CHEBI:57856"/>
        <dbReference type="ChEBI" id="CHEBI:59789"/>
        <dbReference type="ChEBI" id="CHEBI:90510"/>
        <dbReference type="ChEBI" id="CHEBI:90511"/>
        <dbReference type="EC" id="2.1.1.100"/>
    </reaction>
</comment>
<dbReference type="GO" id="GO:0005789">
    <property type="term" value="C:endoplasmic reticulum membrane"/>
    <property type="evidence" value="ECO:0007669"/>
    <property type="project" value="UniProtKB-SubCell"/>
</dbReference>
<proteinExistence type="inferred from homology"/>
<evidence type="ECO:0000313" key="7">
    <source>
        <dbReference type="EMBL" id="OAQ97942.1"/>
    </source>
</evidence>